<accession>A0AAD2DQK8</accession>
<dbReference type="Proteomes" id="UP000834106">
    <property type="component" value="Chromosome 4"/>
</dbReference>
<evidence type="ECO:0008006" key="4">
    <source>
        <dbReference type="Google" id="ProtNLM"/>
    </source>
</evidence>
<dbReference type="EMBL" id="OU503039">
    <property type="protein sequence ID" value="CAI9760061.1"/>
    <property type="molecule type" value="Genomic_DNA"/>
</dbReference>
<feature type="coiled-coil region" evidence="1">
    <location>
        <begin position="470"/>
        <end position="511"/>
    </location>
</feature>
<protein>
    <recommendedName>
        <fullName evidence="4">WPP domain-associated protein</fullName>
    </recommendedName>
</protein>
<feature type="coiled-coil region" evidence="1">
    <location>
        <begin position="801"/>
        <end position="831"/>
    </location>
</feature>
<reference evidence="2" key="1">
    <citation type="submission" date="2023-05" db="EMBL/GenBank/DDBJ databases">
        <authorList>
            <person name="Huff M."/>
        </authorList>
    </citation>
    <scope>NUCLEOTIDE SEQUENCE</scope>
</reference>
<gene>
    <name evidence="2" type="ORF">FPE_LOCUS7491</name>
</gene>
<evidence type="ECO:0000256" key="1">
    <source>
        <dbReference type="SAM" id="Coils"/>
    </source>
</evidence>
<evidence type="ECO:0000313" key="2">
    <source>
        <dbReference type="EMBL" id="CAI9760061.1"/>
    </source>
</evidence>
<feature type="coiled-coil region" evidence="1">
    <location>
        <begin position="645"/>
        <end position="767"/>
    </location>
</feature>
<dbReference type="PANTHER" id="PTHR33883:SF10">
    <property type="entry name" value="WPP DOMAIN-ASSOCIATED PROTEIN"/>
    <property type="match status" value="1"/>
</dbReference>
<dbReference type="AlphaFoldDB" id="A0AAD2DQK8"/>
<organism evidence="2 3">
    <name type="scientific">Fraxinus pennsylvanica</name>
    <dbReference type="NCBI Taxonomy" id="56036"/>
    <lineage>
        <taxon>Eukaryota</taxon>
        <taxon>Viridiplantae</taxon>
        <taxon>Streptophyta</taxon>
        <taxon>Embryophyta</taxon>
        <taxon>Tracheophyta</taxon>
        <taxon>Spermatophyta</taxon>
        <taxon>Magnoliopsida</taxon>
        <taxon>eudicotyledons</taxon>
        <taxon>Gunneridae</taxon>
        <taxon>Pentapetalae</taxon>
        <taxon>asterids</taxon>
        <taxon>lamiids</taxon>
        <taxon>Lamiales</taxon>
        <taxon>Oleaceae</taxon>
        <taxon>Oleeae</taxon>
        <taxon>Fraxinus</taxon>
    </lineage>
</organism>
<keyword evidence="3" id="KW-1185">Reference proteome</keyword>
<evidence type="ECO:0000313" key="3">
    <source>
        <dbReference type="Proteomes" id="UP000834106"/>
    </source>
</evidence>
<keyword evidence="1" id="KW-0175">Coiled coil</keyword>
<proteinExistence type="predicted"/>
<dbReference type="PANTHER" id="PTHR33883">
    <property type="entry name" value="WPP DOMAIN-ASSOCIATED PROTEIN"/>
    <property type="match status" value="1"/>
</dbReference>
<sequence length="906" mass="104008">MGSQESFGHVGILNGNAITPYGIGFEQLGSENGSEPVDGEDLTDLMVTGDRLGQVNNHEKEKANLADEVLEDLEEYWEDMSDRLMISRMVSDSVIKGMVNAVEQEAAEKIASKDLEVAKLKERLLSCNVGVDKFESLEPHVLPSNLENGNCVRRLILSDAYMDQDRVREFFCSLRNEAREQFKKVKKEINGVRGCNNIKRIGSGSQLLGLGEILHEKQSESWLCVDRTLDHLKNTVDTICTRVDDMLHLSKKPLVEWKQERHIQGEIEDMVMQSVIRSLQEEFEEKLMERNAQFCGSPIMNLLEKFDDISGLRIKLDSILDSLSHPETELISHGSHDMDHIHSKGLSNDVKPPTTLLEGNGKLKASKTDAPENFEHAQLKHLSKEELVNYFNDIITKMKRDHESALLEKTEECFTLKRKYLKQKSSFMSYRKDEEFDVLRKTIPEIISKLDDVHLETEKFSELTSNVECLVNLKDRINTLLRENRHLRDALTDKKNEVKCLEAQVSDAARKILQHSAAEEDKLKLLGNLNSATEDMRIEALLTEEVYKCVLKELDGQMRCDTEDTNMEFLIMREVYEILLSGAAVPAETTSGYEIEDSDIESLIMQGLCGLLFREATRDTEGKIKELYQEYLIENEKRISLESKTLEKENELRLVVQEKERLKKELLKLEKSIEEKKEFATELLTTLAKENAQFELASRELNRLREHATWQESLVTESSKELELVKGQLQEVLERIKEDDVKINVLNQKLEQSMEELKEASEKRKLAGDLAQERYENREKELIKQMDLVSIMHGDFGIKILESIKNNNSRLEDAQSDLKCLTEVANDLRRTGQMYKQRFERRCADLQMAEVEVDLLGDEVDALLSLLNKIYIALDHYSPVLQHYPGIIEILKLVRRELTGEATKTN</sequence>
<name>A0AAD2DQK8_9LAMI</name>
<dbReference type="InterPro" id="IPR037490">
    <property type="entry name" value="WAP"/>
</dbReference>